<dbReference type="HOGENOM" id="CLU_069356_25_6_11"/>
<dbReference type="AlphaFoldDB" id="E3J532"/>
<proteinExistence type="predicted"/>
<keyword evidence="3" id="KW-0804">Transcription</keyword>
<evidence type="ECO:0000313" key="8">
    <source>
        <dbReference type="Proteomes" id="UP000002484"/>
    </source>
</evidence>
<dbReference type="InParanoid" id="E3J532"/>
<dbReference type="Pfam" id="PF00440">
    <property type="entry name" value="TetR_N"/>
    <property type="match status" value="1"/>
</dbReference>
<dbReference type="GO" id="GO:0000976">
    <property type="term" value="F:transcription cis-regulatory region binding"/>
    <property type="evidence" value="ECO:0007669"/>
    <property type="project" value="TreeGrafter"/>
</dbReference>
<dbReference type="SUPFAM" id="SSF46689">
    <property type="entry name" value="Homeodomain-like"/>
    <property type="match status" value="1"/>
</dbReference>
<keyword evidence="2 4" id="KW-0238">DNA-binding</keyword>
<dbReference type="Pfam" id="PF16859">
    <property type="entry name" value="TetR_C_11"/>
    <property type="match status" value="1"/>
</dbReference>
<reference evidence="7 8" key="1">
    <citation type="submission" date="2010-10" db="EMBL/GenBank/DDBJ databases">
        <title>Complete sequence of Frankia sp. EuI1c.</title>
        <authorList>
            <consortium name="US DOE Joint Genome Institute"/>
            <person name="Lucas S."/>
            <person name="Copeland A."/>
            <person name="Lapidus A."/>
            <person name="Cheng J.-F."/>
            <person name="Bruce D."/>
            <person name="Goodwin L."/>
            <person name="Pitluck S."/>
            <person name="Chertkov O."/>
            <person name="Detter J.C."/>
            <person name="Han C."/>
            <person name="Tapia R."/>
            <person name="Land M."/>
            <person name="Hauser L."/>
            <person name="Jeffries C."/>
            <person name="Kyrpides N."/>
            <person name="Ivanova N."/>
            <person name="Mikhailova N."/>
            <person name="Beauchemin N."/>
            <person name="Sen A."/>
            <person name="Sur S.A."/>
            <person name="Gtari M."/>
            <person name="Wall L."/>
            <person name="Tisa L."/>
            <person name="Woyke T."/>
        </authorList>
    </citation>
    <scope>NUCLEOTIDE SEQUENCE [LARGE SCALE GENOMIC DNA]</scope>
    <source>
        <strain evidence="8">DSM 45817 / CECT 9037 / EuI1c</strain>
    </source>
</reference>
<dbReference type="Gene3D" id="1.10.357.10">
    <property type="entry name" value="Tetracycline Repressor, domain 2"/>
    <property type="match status" value="1"/>
</dbReference>
<dbReference type="KEGG" id="fri:FraEuI1c_1416"/>
<dbReference type="PROSITE" id="PS01081">
    <property type="entry name" value="HTH_TETR_1"/>
    <property type="match status" value="1"/>
</dbReference>
<dbReference type="PANTHER" id="PTHR30055">
    <property type="entry name" value="HTH-TYPE TRANSCRIPTIONAL REGULATOR RUTR"/>
    <property type="match status" value="1"/>
</dbReference>
<dbReference type="RefSeq" id="WP_013422603.1">
    <property type="nucleotide sequence ID" value="NC_014666.1"/>
</dbReference>
<dbReference type="InterPro" id="IPR009057">
    <property type="entry name" value="Homeodomain-like_sf"/>
</dbReference>
<evidence type="ECO:0000259" key="6">
    <source>
        <dbReference type="PROSITE" id="PS50977"/>
    </source>
</evidence>
<dbReference type="PANTHER" id="PTHR30055:SF148">
    <property type="entry name" value="TETR-FAMILY TRANSCRIPTIONAL REGULATOR"/>
    <property type="match status" value="1"/>
</dbReference>
<evidence type="ECO:0000256" key="1">
    <source>
        <dbReference type="ARBA" id="ARBA00023015"/>
    </source>
</evidence>
<name>E3J532_PSEI1</name>
<dbReference type="Proteomes" id="UP000002484">
    <property type="component" value="Chromosome"/>
</dbReference>
<dbReference type="InterPro" id="IPR001647">
    <property type="entry name" value="HTH_TetR"/>
</dbReference>
<accession>E3J532</accession>
<evidence type="ECO:0000313" key="7">
    <source>
        <dbReference type="EMBL" id="ADP79483.1"/>
    </source>
</evidence>
<dbReference type="InterPro" id="IPR036271">
    <property type="entry name" value="Tet_transcr_reg_TetR-rel_C_sf"/>
</dbReference>
<evidence type="ECO:0000256" key="3">
    <source>
        <dbReference type="ARBA" id="ARBA00023163"/>
    </source>
</evidence>
<dbReference type="eggNOG" id="COG1309">
    <property type="taxonomic scope" value="Bacteria"/>
</dbReference>
<dbReference type="EMBL" id="CP002299">
    <property type="protein sequence ID" value="ADP79483.1"/>
    <property type="molecule type" value="Genomic_DNA"/>
</dbReference>
<keyword evidence="1" id="KW-0805">Transcription regulation</keyword>
<keyword evidence="8" id="KW-1185">Reference proteome</keyword>
<dbReference type="OrthoDB" id="9796019at2"/>
<dbReference type="GO" id="GO:0003700">
    <property type="term" value="F:DNA-binding transcription factor activity"/>
    <property type="evidence" value="ECO:0007669"/>
    <property type="project" value="TreeGrafter"/>
</dbReference>
<feature type="region of interest" description="Disordered" evidence="5">
    <location>
        <begin position="1"/>
        <end position="42"/>
    </location>
</feature>
<evidence type="ECO:0000256" key="2">
    <source>
        <dbReference type="ARBA" id="ARBA00023125"/>
    </source>
</evidence>
<evidence type="ECO:0000256" key="4">
    <source>
        <dbReference type="PROSITE-ProRule" id="PRU00335"/>
    </source>
</evidence>
<feature type="DNA-binding region" description="H-T-H motif" evidence="4">
    <location>
        <begin position="65"/>
        <end position="84"/>
    </location>
</feature>
<dbReference type="InterPro" id="IPR023772">
    <property type="entry name" value="DNA-bd_HTH_TetR-type_CS"/>
</dbReference>
<gene>
    <name evidence="7" type="ordered locus">FraEuI1c_1416</name>
</gene>
<evidence type="ECO:0000256" key="5">
    <source>
        <dbReference type="SAM" id="MobiDB-lite"/>
    </source>
</evidence>
<dbReference type="InterPro" id="IPR011075">
    <property type="entry name" value="TetR_C"/>
</dbReference>
<dbReference type="InterPro" id="IPR050109">
    <property type="entry name" value="HTH-type_TetR-like_transc_reg"/>
</dbReference>
<dbReference type="Gene3D" id="1.10.10.60">
    <property type="entry name" value="Homeodomain-like"/>
    <property type="match status" value="1"/>
</dbReference>
<sequence>MSASNAAAREDPEGDGLARSRRPSSPSITEAAGAPSGRPRDLSIDERVLATTRAQLLSLGYTDMSLGTIAREAGVNRPAIYRRWPSKMHLVFDAVAPAQPAVKEYDSGDFERDLRDLIRRAAAFFDLPEVRAALPGLMADVGSNEALRVSVVERLETEARHRVAHLVALATERGQILPGVDADALFDSISGALIYRLVLRDQPSSSFADTLATLFLNPIIRAPVADEPRELPR</sequence>
<dbReference type="SUPFAM" id="SSF48498">
    <property type="entry name" value="Tetracyclin repressor-like, C-terminal domain"/>
    <property type="match status" value="1"/>
</dbReference>
<dbReference type="PROSITE" id="PS50977">
    <property type="entry name" value="HTH_TETR_2"/>
    <property type="match status" value="1"/>
</dbReference>
<feature type="domain" description="HTH tetR-type" evidence="6">
    <location>
        <begin position="42"/>
        <end position="102"/>
    </location>
</feature>
<protein>
    <submittedName>
        <fullName evidence="7">Regulatory protein TetR</fullName>
    </submittedName>
</protein>
<organism evidence="7 8">
    <name type="scientific">Pseudofrankia inefficax (strain DSM 45817 / CECT 9037 / DDB 130130 / EuI1c)</name>
    <name type="common">Frankia inefficax</name>
    <dbReference type="NCBI Taxonomy" id="298654"/>
    <lineage>
        <taxon>Bacteria</taxon>
        <taxon>Bacillati</taxon>
        <taxon>Actinomycetota</taxon>
        <taxon>Actinomycetes</taxon>
        <taxon>Frankiales</taxon>
        <taxon>Frankiaceae</taxon>
        <taxon>Pseudofrankia</taxon>
    </lineage>
</organism>
<dbReference type="STRING" id="298654.FraEuI1c_1416"/>